<comment type="caution">
    <text evidence="2">The sequence shown here is derived from an EMBL/GenBank/DDBJ whole genome shotgun (WGS) entry which is preliminary data.</text>
</comment>
<keyword evidence="3" id="KW-1185">Reference proteome</keyword>
<gene>
    <name evidence="2" type="ORF">FHS57_000894</name>
</gene>
<dbReference type="PROSITE" id="PS50042">
    <property type="entry name" value="CNMP_BINDING_3"/>
    <property type="match status" value="1"/>
</dbReference>
<dbReference type="Proteomes" id="UP000541352">
    <property type="component" value="Unassembled WGS sequence"/>
</dbReference>
<dbReference type="EMBL" id="JACIBY010000001">
    <property type="protein sequence ID" value="MBB3836912.1"/>
    <property type="molecule type" value="Genomic_DNA"/>
</dbReference>
<dbReference type="SUPFAM" id="SSF51206">
    <property type="entry name" value="cAMP-binding domain-like"/>
    <property type="match status" value="1"/>
</dbReference>
<evidence type="ECO:0000313" key="2">
    <source>
        <dbReference type="EMBL" id="MBB3836912.1"/>
    </source>
</evidence>
<dbReference type="InterPro" id="IPR018490">
    <property type="entry name" value="cNMP-bd_dom_sf"/>
</dbReference>
<dbReference type="CDD" id="cd00038">
    <property type="entry name" value="CAP_ED"/>
    <property type="match status" value="1"/>
</dbReference>
<accession>A0A7W6EP30</accession>
<dbReference type="Pfam" id="PF00027">
    <property type="entry name" value="cNMP_binding"/>
    <property type="match status" value="1"/>
</dbReference>
<evidence type="ECO:0000259" key="1">
    <source>
        <dbReference type="PROSITE" id="PS50042"/>
    </source>
</evidence>
<dbReference type="AlphaFoldDB" id="A0A7W6EP30"/>
<organism evidence="2 3">
    <name type="scientific">Runella defluvii</name>
    <dbReference type="NCBI Taxonomy" id="370973"/>
    <lineage>
        <taxon>Bacteria</taxon>
        <taxon>Pseudomonadati</taxon>
        <taxon>Bacteroidota</taxon>
        <taxon>Cytophagia</taxon>
        <taxon>Cytophagales</taxon>
        <taxon>Spirosomataceae</taxon>
        <taxon>Runella</taxon>
    </lineage>
</organism>
<name>A0A7W6EP30_9BACT</name>
<sequence>MRKVQSYFESLGFSGKDLEKILNAFELRHFSKNDFLVEEGKISRHIGLVESGMFQYYVIKDGEEVTSYVSIENTFFASVYSFIGEKPALENVKALTDSSISLISKTNLKMLVAEIPAFKDFYIGLLEASICGIDASRHDLIVLTAEQRYEKLLKTEPHLLQHIPLQHLASMLGVTPRHLSRIRNKIR</sequence>
<protein>
    <submittedName>
        <fullName evidence="2">CRP-like cAMP-binding protein</fullName>
    </submittedName>
</protein>
<reference evidence="2 3" key="1">
    <citation type="submission" date="2020-08" db="EMBL/GenBank/DDBJ databases">
        <title>Genomic Encyclopedia of Type Strains, Phase IV (KMG-IV): sequencing the most valuable type-strain genomes for metagenomic binning, comparative biology and taxonomic classification.</title>
        <authorList>
            <person name="Goeker M."/>
        </authorList>
    </citation>
    <scope>NUCLEOTIDE SEQUENCE [LARGE SCALE GENOMIC DNA]</scope>
    <source>
        <strain evidence="2 3">DSM 17976</strain>
    </source>
</reference>
<proteinExistence type="predicted"/>
<dbReference type="InterPro" id="IPR000595">
    <property type="entry name" value="cNMP-bd_dom"/>
</dbReference>
<dbReference type="RefSeq" id="WP_183971665.1">
    <property type="nucleotide sequence ID" value="NZ_JACIBY010000001.1"/>
</dbReference>
<dbReference type="Gene3D" id="2.60.120.10">
    <property type="entry name" value="Jelly Rolls"/>
    <property type="match status" value="1"/>
</dbReference>
<evidence type="ECO:0000313" key="3">
    <source>
        <dbReference type="Proteomes" id="UP000541352"/>
    </source>
</evidence>
<feature type="domain" description="Cyclic nucleotide-binding" evidence="1">
    <location>
        <begin position="18"/>
        <end position="112"/>
    </location>
</feature>
<dbReference type="InterPro" id="IPR014710">
    <property type="entry name" value="RmlC-like_jellyroll"/>
</dbReference>